<dbReference type="GO" id="GO:0007099">
    <property type="term" value="P:centriole replication"/>
    <property type="evidence" value="ECO:0007669"/>
    <property type="project" value="TreeGrafter"/>
</dbReference>
<evidence type="ECO:0000313" key="5">
    <source>
        <dbReference type="Proteomes" id="UP000828390"/>
    </source>
</evidence>
<dbReference type="Pfam" id="PF07989">
    <property type="entry name" value="Cnn_1N"/>
    <property type="match status" value="1"/>
</dbReference>
<evidence type="ECO:0000256" key="2">
    <source>
        <dbReference type="ARBA" id="ARBA00022490"/>
    </source>
</evidence>
<dbReference type="InterPro" id="IPR042791">
    <property type="entry name" value="CDK5RAP2"/>
</dbReference>
<dbReference type="GO" id="GO:0000132">
    <property type="term" value="P:establishment of mitotic spindle orientation"/>
    <property type="evidence" value="ECO:0007669"/>
    <property type="project" value="TreeGrafter"/>
</dbReference>
<dbReference type="GO" id="GO:0005737">
    <property type="term" value="C:cytoplasm"/>
    <property type="evidence" value="ECO:0007669"/>
    <property type="project" value="UniProtKB-SubCell"/>
</dbReference>
<feature type="domain" description="Centrosomin N-terminal motif 1" evidence="3">
    <location>
        <begin position="16"/>
        <end position="52"/>
    </location>
</feature>
<dbReference type="GO" id="GO:0001578">
    <property type="term" value="P:microtubule bundle formation"/>
    <property type="evidence" value="ECO:0007669"/>
    <property type="project" value="TreeGrafter"/>
</dbReference>
<dbReference type="Proteomes" id="UP000828390">
    <property type="component" value="Unassembled WGS sequence"/>
</dbReference>
<dbReference type="InterPro" id="IPR012943">
    <property type="entry name" value="Cnn_1N"/>
</dbReference>
<gene>
    <name evidence="4" type="ORF">DPMN_148598</name>
</gene>
<evidence type="ECO:0000259" key="3">
    <source>
        <dbReference type="Pfam" id="PF07989"/>
    </source>
</evidence>
<comment type="subcellular location">
    <subcellularLocation>
        <location evidence="1">Cytoplasm</location>
    </subcellularLocation>
</comment>
<dbReference type="EMBL" id="JAIWYP010000007">
    <property type="protein sequence ID" value="KAH3795053.1"/>
    <property type="molecule type" value="Genomic_DNA"/>
</dbReference>
<dbReference type="GO" id="GO:0000242">
    <property type="term" value="C:pericentriolar material"/>
    <property type="evidence" value="ECO:0007669"/>
    <property type="project" value="TreeGrafter"/>
</dbReference>
<dbReference type="GO" id="GO:0043015">
    <property type="term" value="F:gamma-tubulin binding"/>
    <property type="evidence" value="ECO:0007669"/>
    <property type="project" value="TreeGrafter"/>
</dbReference>
<dbReference type="GO" id="GO:0046600">
    <property type="term" value="P:negative regulation of centriole replication"/>
    <property type="evidence" value="ECO:0007669"/>
    <property type="project" value="TreeGrafter"/>
</dbReference>
<dbReference type="GO" id="GO:0008017">
    <property type="term" value="F:microtubule binding"/>
    <property type="evidence" value="ECO:0007669"/>
    <property type="project" value="TreeGrafter"/>
</dbReference>
<dbReference type="GO" id="GO:0007059">
    <property type="term" value="P:chromosome segregation"/>
    <property type="evidence" value="ECO:0007669"/>
    <property type="project" value="TreeGrafter"/>
</dbReference>
<organism evidence="4 5">
    <name type="scientific">Dreissena polymorpha</name>
    <name type="common">Zebra mussel</name>
    <name type="synonym">Mytilus polymorpha</name>
    <dbReference type="NCBI Taxonomy" id="45954"/>
    <lineage>
        <taxon>Eukaryota</taxon>
        <taxon>Metazoa</taxon>
        <taxon>Spiralia</taxon>
        <taxon>Lophotrochozoa</taxon>
        <taxon>Mollusca</taxon>
        <taxon>Bivalvia</taxon>
        <taxon>Autobranchia</taxon>
        <taxon>Heteroconchia</taxon>
        <taxon>Euheterodonta</taxon>
        <taxon>Imparidentia</taxon>
        <taxon>Neoheterodontei</taxon>
        <taxon>Myida</taxon>
        <taxon>Dreissenoidea</taxon>
        <taxon>Dreissenidae</taxon>
        <taxon>Dreissena</taxon>
    </lineage>
</organism>
<proteinExistence type="predicted"/>
<dbReference type="GO" id="GO:0035371">
    <property type="term" value="C:microtubule plus-end"/>
    <property type="evidence" value="ECO:0007669"/>
    <property type="project" value="TreeGrafter"/>
</dbReference>
<keyword evidence="5" id="KW-1185">Reference proteome</keyword>
<evidence type="ECO:0000313" key="4">
    <source>
        <dbReference type="EMBL" id="KAH3795053.1"/>
    </source>
</evidence>
<dbReference type="GO" id="GO:0090266">
    <property type="term" value="P:regulation of mitotic cell cycle spindle assembly checkpoint"/>
    <property type="evidence" value="ECO:0007669"/>
    <property type="project" value="TreeGrafter"/>
</dbReference>
<dbReference type="AlphaFoldDB" id="A0A9D4FA96"/>
<dbReference type="PANTHER" id="PTHR46930:SF1">
    <property type="entry name" value="CDK5 REGULATORY SUBUNIT-ASSOCIATED PROTEIN 2"/>
    <property type="match status" value="1"/>
</dbReference>
<name>A0A9D4FA96_DREPO</name>
<comment type="caution">
    <text evidence="4">The sequence shown here is derived from an EMBL/GenBank/DDBJ whole genome shotgun (WGS) entry which is preliminary data.</text>
</comment>
<keyword evidence="2" id="KW-0963">Cytoplasm</keyword>
<evidence type="ECO:0000256" key="1">
    <source>
        <dbReference type="ARBA" id="ARBA00004496"/>
    </source>
</evidence>
<dbReference type="PANTHER" id="PTHR46930">
    <property type="entry name" value="CDK5 REGULATORY SUBUNIT-ASSOCIATED PROTEIN 2"/>
    <property type="match status" value="1"/>
</dbReference>
<dbReference type="GO" id="GO:0097431">
    <property type="term" value="C:mitotic spindle pole"/>
    <property type="evidence" value="ECO:0007669"/>
    <property type="project" value="TreeGrafter"/>
</dbReference>
<accession>A0A9D4FA96</accession>
<reference evidence="4" key="1">
    <citation type="journal article" date="2019" name="bioRxiv">
        <title>The Genome of the Zebra Mussel, Dreissena polymorpha: A Resource for Invasive Species Research.</title>
        <authorList>
            <person name="McCartney M.A."/>
            <person name="Auch B."/>
            <person name="Kono T."/>
            <person name="Mallez S."/>
            <person name="Zhang Y."/>
            <person name="Obille A."/>
            <person name="Becker A."/>
            <person name="Abrahante J.E."/>
            <person name="Garbe J."/>
            <person name="Badalamenti J.P."/>
            <person name="Herman A."/>
            <person name="Mangelson H."/>
            <person name="Liachko I."/>
            <person name="Sullivan S."/>
            <person name="Sone E.D."/>
            <person name="Koren S."/>
            <person name="Silverstein K.A.T."/>
            <person name="Beckman K.B."/>
            <person name="Gohl D.M."/>
        </authorList>
    </citation>
    <scope>NUCLEOTIDE SEQUENCE</scope>
    <source>
        <strain evidence="4">Duluth1</strain>
        <tissue evidence="4">Whole animal</tissue>
    </source>
</reference>
<protein>
    <recommendedName>
        <fullName evidence="3">Centrosomin N-terminal motif 1 domain-containing protein</fullName>
    </recommendedName>
</protein>
<sequence>MEKMNTGRKSPVRGPTAKEVNKEIAELKKENFNLKLRIYFYEERVNTRDRDQDVIKYVSTCSR</sequence>
<reference evidence="4" key="2">
    <citation type="submission" date="2020-11" db="EMBL/GenBank/DDBJ databases">
        <authorList>
            <person name="McCartney M.A."/>
            <person name="Auch B."/>
            <person name="Kono T."/>
            <person name="Mallez S."/>
            <person name="Becker A."/>
            <person name="Gohl D.M."/>
            <person name="Silverstein K.A.T."/>
            <person name="Koren S."/>
            <person name="Bechman K.B."/>
            <person name="Herman A."/>
            <person name="Abrahante J.E."/>
            <person name="Garbe J."/>
        </authorList>
    </citation>
    <scope>NUCLEOTIDE SEQUENCE</scope>
    <source>
        <strain evidence="4">Duluth1</strain>
        <tissue evidence="4">Whole animal</tissue>
    </source>
</reference>